<feature type="domain" description="Zinc finger CHCC-type" evidence="2">
    <location>
        <begin position="234"/>
        <end position="254"/>
    </location>
</feature>
<dbReference type="PANTHER" id="PTHR13156">
    <property type="entry name" value="NADH-UBIQUINONE OXIDOREDUCTASE 13 KD-A SUBUNIT"/>
    <property type="match status" value="1"/>
</dbReference>
<gene>
    <name evidence="3" type="ORF">WISP_84896</name>
</gene>
<reference evidence="3" key="1">
    <citation type="submission" date="2019-10" db="EMBL/GenBank/DDBJ databases">
        <authorList>
            <person name="Soares A.E.R."/>
            <person name="Aleixo A."/>
            <person name="Schneider P."/>
            <person name="Miyaki C.Y."/>
            <person name="Schneider M.P."/>
            <person name="Mello C."/>
            <person name="Vasconcelos A.T.R."/>
        </authorList>
    </citation>
    <scope>NUCLEOTIDE SEQUENCE</scope>
    <source>
        <tissue evidence="3">Muscle</tissue>
    </source>
</reference>
<keyword evidence="4" id="KW-1185">Reference proteome</keyword>
<dbReference type="Pfam" id="PF10276">
    <property type="entry name" value="zf-CHCC"/>
    <property type="match status" value="1"/>
</dbReference>
<protein>
    <recommendedName>
        <fullName evidence="2">Zinc finger CHCC-type domain-containing protein</fullName>
    </recommendedName>
</protein>
<evidence type="ECO:0000313" key="3">
    <source>
        <dbReference type="EMBL" id="KAJ7414297.1"/>
    </source>
</evidence>
<dbReference type="Proteomes" id="UP001145742">
    <property type="component" value="Unassembled WGS sequence"/>
</dbReference>
<dbReference type="PANTHER" id="PTHR13156:SF0">
    <property type="entry name" value="NADH DEHYDROGENASE [UBIQUINONE] IRON-SULFUR PROTEIN 6, MITOCHONDRIAL"/>
    <property type="match status" value="1"/>
</dbReference>
<proteinExistence type="predicted"/>
<evidence type="ECO:0000313" key="4">
    <source>
        <dbReference type="Proteomes" id="UP001145742"/>
    </source>
</evidence>
<comment type="caution">
    <text evidence="3">The sequence shown here is derived from an EMBL/GenBank/DDBJ whole genome shotgun (WGS) entry which is preliminary data.</text>
</comment>
<evidence type="ECO:0000259" key="2">
    <source>
        <dbReference type="Pfam" id="PF10276"/>
    </source>
</evidence>
<dbReference type="EMBL" id="WHWB01034072">
    <property type="protein sequence ID" value="KAJ7414297.1"/>
    <property type="molecule type" value="Genomic_DNA"/>
</dbReference>
<sequence>MLTSESLGTDHGSPVQGSSCPDQVLRRVPIPPPKKGVHNFLSQEVEDLTRNVVLLSFILIKREGLVGDVKAGGSLGCSDHEIVEFSVRSWRSEEVPEDWKKPNVTPVFKKSKKEDLGNCQPVCFTSIPRKIMEDLIPEAISIHMDDKKEIRSSQHGFSKDQVQCLHCDEALIKIAASNTSGIRSNNKTAAIYLPQVYEEKDYRRVRFVGRQKEVNKNFAIDLIAEQPVSEVESRVISCDGGGGALGHPKVYINLIYYHRVITTISDCPSPGQQHVHLELAGIGSIGHGGSFQQLLTEATSVASSPQPKPGHANPVQ</sequence>
<dbReference type="Gene3D" id="2.60.260.40">
    <property type="entry name" value="q5lls5 like domains"/>
    <property type="match status" value="1"/>
</dbReference>
<evidence type="ECO:0000256" key="1">
    <source>
        <dbReference type="SAM" id="MobiDB-lite"/>
    </source>
</evidence>
<accession>A0ABQ9D4H6</accession>
<feature type="region of interest" description="Disordered" evidence="1">
    <location>
        <begin position="1"/>
        <end position="27"/>
    </location>
</feature>
<organism evidence="3 4">
    <name type="scientific">Willisornis vidua</name>
    <name type="common">Xingu scale-backed antbird</name>
    <dbReference type="NCBI Taxonomy" id="1566151"/>
    <lineage>
        <taxon>Eukaryota</taxon>
        <taxon>Metazoa</taxon>
        <taxon>Chordata</taxon>
        <taxon>Craniata</taxon>
        <taxon>Vertebrata</taxon>
        <taxon>Euteleostomi</taxon>
        <taxon>Archelosauria</taxon>
        <taxon>Archosauria</taxon>
        <taxon>Dinosauria</taxon>
        <taxon>Saurischia</taxon>
        <taxon>Theropoda</taxon>
        <taxon>Coelurosauria</taxon>
        <taxon>Aves</taxon>
        <taxon>Neognathae</taxon>
        <taxon>Neoaves</taxon>
        <taxon>Telluraves</taxon>
        <taxon>Australaves</taxon>
        <taxon>Passeriformes</taxon>
        <taxon>Thamnophilidae</taxon>
        <taxon>Willisornis</taxon>
    </lineage>
</organism>
<dbReference type="InterPro" id="IPR019401">
    <property type="entry name" value="Znf_CHCC"/>
</dbReference>
<name>A0ABQ9D4H6_9PASS</name>